<evidence type="ECO:0000256" key="1">
    <source>
        <dbReference type="SAM" id="Phobius"/>
    </source>
</evidence>
<dbReference type="RefSeq" id="WP_332519523.1">
    <property type="nucleotide sequence ID" value="NZ_JANRHA010000003.1"/>
</dbReference>
<accession>A0A9X4LXR5</accession>
<comment type="caution">
    <text evidence="2">The sequence shown here is derived from an EMBL/GenBank/DDBJ whole genome shotgun (WGS) entry which is preliminary data.</text>
</comment>
<proteinExistence type="predicted"/>
<keyword evidence="1" id="KW-1133">Transmembrane helix</keyword>
<dbReference type="InterPro" id="IPR023833">
    <property type="entry name" value="Signal_pept_SipW-depend-type"/>
</dbReference>
<evidence type="ECO:0000313" key="2">
    <source>
        <dbReference type="EMBL" id="MDG3014323.1"/>
    </source>
</evidence>
<dbReference type="Proteomes" id="UP001152755">
    <property type="component" value="Unassembled WGS sequence"/>
</dbReference>
<dbReference type="EMBL" id="JANRHA010000003">
    <property type="protein sequence ID" value="MDG3014323.1"/>
    <property type="molecule type" value="Genomic_DNA"/>
</dbReference>
<organism evidence="2 3">
    <name type="scientific">Speluncibacter jeojiensis</name>
    <dbReference type="NCBI Taxonomy" id="2710754"/>
    <lineage>
        <taxon>Bacteria</taxon>
        <taxon>Bacillati</taxon>
        <taxon>Actinomycetota</taxon>
        <taxon>Actinomycetes</taxon>
        <taxon>Mycobacteriales</taxon>
        <taxon>Speluncibacteraceae</taxon>
        <taxon>Speluncibacter</taxon>
    </lineage>
</organism>
<feature type="transmembrane region" description="Helical" evidence="1">
    <location>
        <begin position="21"/>
        <end position="42"/>
    </location>
</feature>
<keyword evidence="1" id="KW-0812">Transmembrane</keyword>
<keyword evidence="3" id="KW-1185">Reference proteome</keyword>
<keyword evidence="1" id="KW-0472">Membrane</keyword>
<evidence type="ECO:0000313" key="3">
    <source>
        <dbReference type="Proteomes" id="UP001152755"/>
    </source>
</evidence>
<name>A0A9X4LXR5_9ACTN</name>
<dbReference type="AlphaFoldDB" id="A0A9X4LXR5"/>
<sequence length="205" mass="20323">MSQQQEKRSKARAGGSGWTRTRAVLSLGMILGLGAIGTLAAWSDTATATTGTFTIAAPAKNVEMKVSGQRPSYSFTSLTASGMMPLDSTAATLEVQNTGDAAFTYTATANASGDSTLAPFLTVTAFSGATVAGSGNAKTCSGGTNIGSTTLQVGTSKPLITTGRPLPASTGKETVCVQVAVSNAVTKAASGKSSGAVIQFAAIGA</sequence>
<gene>
    <name evidence="2" type="ORF">NVS88_07105</name>
</gene>
<dbReference type="NCBIfam" id="TIGR04088">
    <property type="entry name" value="cognate_SipW"/>
    <property type="match status" value="1"/>
</dbReference>
<reference evidence="2" key="1">
    <citation type="submission" date="2022-08" db="EMBL/GenBank/DDBJ databases">
        <title>Genome analysis of Corynebacteriales strain.</title>
        <authorList>
            <person name="Lee S.D."/>
        </authorList>
    </citation>
    <scope>NUCLEOTIDE SEQUENCE</scope>
    <source>
        <strain evidence="2">D3-21</strain>
    </source>
</reference>
<protein>
    <submittedName>
        <fullName evidence="2">SipW-dependent-type signal peptide-containing protein</fullName>
    </submittedName>
</protein>